<sequence length="71" mass="8704">MLIIAFQRYYANCFLMPYNVLRYATLLWEKAFTKVKFLYFFLLKCFFKKCNGIRFARSDDRSEVGMCMEWL</sequence>
<comment type="caution">
    <text evidence="1">The sequence shown here is derived from an EMBL/GenBank/DDBJ whole genome shotgun (WGS) entry which is preliminary data.</text>
</comment>
<dbReference type="EMBL" id="NGJN01000004">
    <property type="protein sequence ID" value="OZV68483.1"/>
    <property type="molecule type" value="Genomic_DNA"/>
</dbReference>
<gene>
    <name evidence="1" type="ORF">CA834_08380</name>
</gene>
<keyword evidence="2" id="KW-1185">Reference proteome</keyword>
<reference evidence="1 2" key="1">
    <citation type="submission" date="2017-05" db="EMBL/GenBank/DDBJ databases">
        <title>The draft genome sequence of Idiomarina salinarum WNB302.</title>
        <authorList>
            <person name="Sun Y."/>
            <person name="Chen B."/>
            <person name="Du Z."/>
        </authorList>
    </citation>
    <scope>NUCLEOTIDE SEQUENCE [LARGE SCALE GENOMIC DNA]</scope>
    <source>
        <strain evidence="1 2">WNB302</strain>
    </source>
</reference>
<evidence type="ECO:0000313" key="2">
    <source>
        <dbReference type="Proteomes" id="UP000216840"/>
    </source>
</evidence>
<accession>A0A265UT39</accession>
<dbReference type="AlphaFoldDB" id="A0A265UT39"/>
<organism evidence="1 2">
    <name type="scientific">Winogradskyella aurantia</name>
    <dbReference type="NCBI Taxonomy" id="1915063"/>
    <lineage>
        <taxon>Bacteria</taxon>
        <taxon>Pseudomonadati</taxon>
        <taxon>Bacteroidota</taxon>
        <taxon>Flavobacteriia</taxon>
        <taxon>Flavobacteriales</taxon>
        <taxon>Flavobacteriaceae</taxon>
        <taxon>Winogradskyella</taxon>
    </lineage>
</organism>
<evidence type="ECO:0000313" key="1">
    <source>
        <dbReference type="EMBL" id="OZV68483.1"/>
    </source>
</evidence>
<protein>
    <submittedName>
        <fullName evidence="1">Uncharacterized protein</fullName>
    </submittedName>
</protein>
<dbReference type="Proteomes" id="UP000216840">
    <property type="component" value="Unassembled WGS sequence"/>
</dbReference>
<proteinExistence type="predicted"/>
<name>A0A265UT39_9FLAO</name>